<evidence type="ECO:0000313" key="3">
    <source>
        <dbReference type="Proteomes" id="UP001230268"/>
    </source>
</evidence>
<sequence length="1028" mass="116393">MAHFMWLIPLVCVVSCGADVIEWEELKIEQLDKHDENNRVVVIDHVVLREFAIRLKCPKPYVIYPRNEDEGARDDPHAFVQAGGTFVEVPLSEVIHSLYGKPLLRKYQDEENNVMELHYPGNMDVTDPDVVNIIRREATRLYFFCALPTFNVGTTLSRKPHKFVSTDHAHLVSLWYDTVKYLKHKAHEIGLFAIDIRKIHKATHGCGSKDTPEFMNEVHHDVESGVRSCTVDITEHPHVGFYCDGIVQPKYCFVELLNCNNPEDFVSTAITDIASSVDDRWLFASYYRKGIRKGFSGYCQCVDEETGQVKAQINIMTGMSHVCDINGMVLKNKARPIIGNWCDVALLPGSTLTIKVPLNIYDDEIPKIGGGKAAEPSRMISYMYPQDMKNYFLDNDDSINDIYPPQLHESSKYILGDALHIDQSREKDEGIITMTYRENAPLTYPYGIDGLSYTWNLISNKDTLDIRDTMAIINVVPIMTHSYFMHGCDPLPSSIFSTAHDNEECKEALEIYGNRMFLCQAAPRFGSQYGLYCPQGYTMEPRNCNGYAYNAALDSIEDFTHLIKVETNPLLSYMRFFQSNLRMMQTRKYSNSCSCVDKDGIERARIVLSSRYQQYAYFVGFGNDESMKMVVPNVNIIDGRIEGKRLPEIQEIPFPFAFPKKTIVISRGVHKFLKGLAPFIHPHTRFINLNGRTEPFLTRFNSIINDDVDEGVAYNQWECSELSSHDAILLPLNVKKYFYQEVKTDGKGKLVPVEYSKVLGTNAAGFQVKPHLYSFEIYDYDSMTLMNPMSSIIVSKTNADVINLKYACGKLTNRHNIIENVVGDNMDDGWESIDETEDVDLELETDDETEIMNLEDDQSISLGTPGFSGSDYPVIENDNSLATSDVKETRSLTVFGVINIAIHPTDPYLHGCGMTDPSEELFRDDTVPLLNNANEKIGCEVDIAEGDASFYCPLPYHTEPPNCMPTSSTVAFNVKQPGGKGNRHFYIFTKGAVDSLDDSMLHITKREVFECHCVTNKGIRMATIRVHA</sequence>
<accession>A0AAD8PDL6</accession>
<protein>
    <recommendedName>
        <fullName evidence="4">6-Cys domain-containing protein</fullName>
    </recommendedName>
</protein>
<organism evidence="2 3">
    <name type="scientific">Babesia gibsoni</name>
    <dbReference type="NCBI Taxonomy" id="33632"/>
    <lineage>
        <taxon>Eukaryota</taxon>
        <taxon>Sar</taxon>
        <taxon>Alveolata</taxon>
        <taxon>Apicomplexa</taxon>
        <taxon>Aconoidasida</taxon>
        <taxon>Piroplasmida</taxon>
        <taxon>Babesiidae</taxon>
        <taxon>Babesia</taxon>
    </lineage>
</organism>
<evidence type="ECO:0008006" key="4">
    <source>
        <dbReference type="Google" id="ProtNLM"/>
    </source>
</evidence>
<evidence type="ECO:0000256" key="1">
    <source>
        <dbReference type="SAM" id="SignalP"/>
    </source>
</evidence>
<keyword evidence="3" id="KW-1185">Reference proteome</keyword>
<dbReference type="EMBL" id="JAVEPI010000004">
    <property type="protein sequence ID" value="KAK1442336.1"/>
    <property type="molecule type" value="Genomic_DNA"/>
</dbReference>
<name>A0AAD8PDL6_BABGI</name>
<feature type="signal peptide" evidence="1">
    <location>
        <begin position="1"/>
        <end position="18"/>
    </location>
</feature>
<dbReference type="Proteomes" id="UP001230268">
    <property type="component" value="Unassembled WGS sequence"/>
</dbReference>
<reference evidence="2" key="1">
    <citation type="submission" date="2023-08" db="EMBL/GenBank/DDBJ databases">
        <title>Draft sequence of the Babesia gibsoni genome.</title>
        <authorList>
            <person name="Yamagishi J.Y."/>
            <person name="Xuan X.X."/>
        </authorList>
    </citation>
    <scope>NUCLEOTIDE SEQUENCE</scope>
    <source>
        <strain evidence="2">Azabu</strain>
    </source>
</reference>
<keyword evidence="1" id="KW-0732">Signal</keyword>
<evidence type="ECO:0000313" key="2">
    <source>
        <dbReference type="EMBL" id="KAK1442336.1"/>
    </source>
</evidence>
<comment type="caution">
    <text evidence="2">The sequence shown here is derived from an EMBL/GenBank/DDBJ whole genome shotgun (WGS) entry which is preliminary data.</text>
</comment>
<dbReference type="AlphaFoldDB" id="A0AAD8PDL6"/>
<gene>
    <name evidence="2" type="ORF">BgAZ_403660</name>
</gene>
<dbReference type="Gene3D" id="2.60.40.2860">
    <property type="match status" value="3"/>
</dbReference>
<proteinExistence type="predicted"/>
<dbReference type="InterPro" id="IPR038160">
    <property type="entry name" value="6_CYS_dom_sf"/>
</dbReference>
<feature type="chain" id="PRO_5041950472" description="6-Cys domain-containing protein" evidence="1">
    <location>
        <begin position="19"/>
        <end position="1028"/>
    </location>
</feature>